<reference evidence="2" key="3">
    <citation type="submission" date="2016-08" db="EMBL/GenBank/DDBJ databases">
        <title>Sequencing, Assembly and Comparative Genomics of S. aureofaciens ATCC 10762.</title>
        <authorList>
            <person name="Gradnigo J.S."/>
            <person name="Johnson N."/>
            <person name="Somerville G.A."/>
        </authorList>
    </citation>
    <scope>NUCLEOTIDE SEQUENCE [LARGE SCALE GENOMIC DNA]</scope>
    <source>
        <strain evidence="2">ATCC 10762</strain>
    </source>
</reference>
<dbReference type="EMBL" id="BMUB01000001">
    <property type="protein sequence ID" value="GGU57668.1"/>
    <property type="molecule type" value="Genomic_DNA"/>
</dbReference>
<reference evidence="1" key="5">
    <citation type="submission" date="2020-09" db="EMBL/GenBank/DDBJ databases">
        <authorList>
            <person name="Sun Q."/>
            <person name="Ohkuma M."/>
        </authorList>
    </citation>
    <scope>NUCLEOTIDE SEQUENCE</scope>
    <source>
        <strain evidence="1">JCM 4434</strain>
    </source>
</reference>
<comment type="caution">
    <text evidence="2">The sequence shown here is derived from an EMBL/GenBank/DDBJ whole genome shotgun (WGS) entry which is preliminary data.</text>
</comment>
<dbReference type="GeneID" id="97483712"/>
<dbReference type="Proteomes" id="UP000610124">
    <property type="component" value="Unassembled WGS sequence"/>
</dbReference>
<evidence type="ECO:0000313" key="3">
    <source>
        <dbReference type="Proteomes" id="UP000037395"/>
    </source>
</evidence>
<accession>A0A1E7N7I4</accession>
<protein>
    <submittedName>
        <fullName evidence="2">Uncharacterized protein</fullName>
    </submittedName>
</protein>
<dbReference type="Proteomes" id="UP000037395">
    <property type="component" value="Unassembled WGS sequence"/>
</dbReference>
<evidence type="ECO:0000313" key="1">
    <source>
        <dbReference type="EMBL" id="GGU57668.1"/>
    </source>
</evidence>
<reference evidence="2 3" key="2">
    <citation type="submission" date="2014-07" db="EMBL/GenBank/DDBJ databases">
        <authorList>
            <person name="Zhang J.E."/>
            <person name="Yang H."/>
            <person name="Guo J."/>
            <person name="Deng Z."/>
            <person name="Luo H."/>
            <person name="Luo M."/>
            <person name="Zhao B."/>
        </authorList>
    </citation>
    <scope>NUCLEOTIDE SEQUENCE [LARGE SCALE GENOMIC DNA]</scope>
    <source>
        <strain evidence="2">ATCC 10762</strain>
        <strain evidence="3">ATCC 10762 / DSM 40127 / CCM 3239 / JCM 4008 / LMG 5968 / NBRC 12843 / NCIMB 8234 / A-377</strain>
    </source>
</reference>
<organism evidence="2 3">
    <name type="scientific">Kitasatospora aureofaciens</name>
    <name type="common">Streptomyces aureofaciens</name>
    <dbReference type="NCBI Taxonomy" id="1894"/>
    <lineage>
        <taxon>Bacteria</taxon>
        <taxon>Bacillati</taxon>
        <taxon>Actinomycetota</taxon>
        <taxon>Actinomycetes</taxon>
        <taxon>Kitasatosporales</taxon>
        <taxon>Streptomycetaceae</taxon>
        <taxon>Kitasatospora</taxon>
    </lineage>
</organism>
<evidence type="ECO:0000313" key="2">
    <source>
        <dbReference type="EMBL" id="OEV36650.1"/>
    </source>
</evidence>
<reference evidence="1" key="1">
    <citation type="journal article" date="2014" name="Int. J. Syst. Evol. Microbiol.">
        <title>Complete genome sequence of Corynebacterium casei LMG S-19264T (=DSM 44701T), isolated from a smear-ripened cheese.</title>
        <authorList>
            <consortium name="US DOE Joint Genome Institute (JGI-PGF)"/>
            <person name="Walter F."/>
            <person name="Albersmeier A."/>
            <person name="Kalinowski J."/>
            <person name="Ruckert C."/>
        </authorList>
    </citation>
    <scope>NUCLEOTIDE SEQUENCE</scope>
    <source>
        <strain evidence="1">JCM 4434</strain>
    </source>
</reference>
<name>A0A1E7N7I4_KITAU</name>
<reference evidence="3" key="4">
    <citation type="submission" date="2016-08" db="EMBL/GenBank/DDBJ databases">
        <title>Sequencing, assembly and comparative genomics of S. aureofaciens ATCC 10762.</title>
        <authorList>
            <person name="Gradnigo J.S."/>
            <person name="Johnson N."/>
            <person name="Somerville G.A."/>
        </authorList>
    </citation>
    <scope>NUCLEOTIDE SEQUENCE [LARGE SCALE GENOMIC DNA]</scope>
    <source>
        <strain evidence="3">ATCC 10762 / DSM 40127 / CCM 3239 / JCM 4008 / LMG 5968 / NBRC 12843 / NCIMB 8234 / A-377</strain>
    </source>
</reference>
<dbReference type="AlphaFoldDB" id="A0A1E7N7I4"/>
<dbReference type="EMBL" id="JPRF03000024">
    <property type="protein sequence ID" value="OEV36650.1"/>
    <property type="molecule type" value="Genomic_DNA"/>
</dbReference>
<keyword evidence="3" id="KW-1185">Reference proteome</keyword>
<gene>
    <name evidence="1" type="ORF">GCM10010502_05290</name>
    <name evidence="2" type="ORF">HS99_0028185</name>
</gene>
<proteinExistence type="predicted"/>
<accession>A0A8H9HER7</accession>
<dbReference type="RefSeq" id="WP_030278924.1">
    <property type="nucleotide sequence ID" value="NZ_BMUB01000001.1"/>
</dbReference>
<sequence>MVPSYSSEDYTDATGRRTVSVFTSTIFGLAEPEAGAAEQALVTAAVWTMLHQPVPTSAMPTASG</sequence>